<dbReference type="Proteomes" id="UP001152795">
    <property type="component" value="Unassembled WGS sequence"/>
</dbReference>
<accession>A0A7D9DWH2</accession>
<keyword evidence="2" id="KW-1185">Reference proteome</keyword>
<organism evidence="1 2">
    <name type="scientific">Paramuricea clavata</name>
    <name type="common">Red gorgonian</name>
    <name type="synonym">Violescent sea-whip</name>
    <dbReference type="NCBI Taxonomy" id="317549"/>
    <lineage>
        <taxon>Eukaryota</taxon>
        <taxon>Metazoa</taxon>
        <taxon>Cnidaria</taxon>
        <taxon>Anthozoa</taxon>
        <taxon>Octocorallia</taxon>
        <taxon>Malacalcyonacea</taxon>
        <taxon>Plexauridae</taxon>
        <taxon>Paramuricea</taxon>
    </lineage>
</organism>
<gene>
    <name evidence="1" type="ORF">PACLA_8A049118</name>
</gene>
<proteinExistence type="predicted"/>
<evidence type="ECO:0000313" key="1">
    <source>
        <dbReference type="EMBL" id="CAB3994353.1"/>
    </source>
</evidence>
<dbReference type="AlphaFoldDB" id="A0A7D9DWH2"/>
<dbReference type="OrthoDB" id="5979845at2759"/>
<protein>
    <submittedName>
        <fullName evidence="1">Uncharacterized protein</fullName>
    </submittedName>
</protein>
<reference evidence="1" key="1">
    <citation type="submission" date="2020-04" db="EMBL/GenBank/DDBJ databases">
        <authorList>
            <person name="Alioto T."/>
            <person name="Alioto T."/>
            <person name="Gomez Garrido J."/>
        </authorList>
    </citation>
    <scope>NUCLEOTIDE SEQUENCE</scope>
    <source>
        <strain evidence="1">A484AB</strain>
    </source>
</reference>
<sequence length="454" mass="51593">MAAAGSSSSQQDSALLNTRFCLNDIDKGDVSFAKTSNSHVDISGICSSITANNLKSFLQTLHHVYKSPSNEKTILQLVSNALVDENKCDLKDEFLQNILRLIEDCFVRAEDEKHPQKKAIRLENEFCEKRSCSFYHYCIKQSWEKLIFSDEITETDIYMEASEQLLQQVLQYFWSSYGDIRVITVENDEKSAEESVTDCDDSEFASIKDHAGWVIKRARETISKGESDSLKVMETEGGPSVVCGEKHKALELISTLGRDFKQADGKFRFIVYEHIVPFFLFLHNLIESIITPNIELQKGNILIYGLEKLAANKVLREKWKDLTSLPSNATSVVVFQRIVTFFLKSKQQMIREKRGLKPNKNSMAIRQQLRYTTSSSGKPKCKEIIQLRSGSMSSDNIRSFLQSLSTYPYSNREAMLAELQGKELAKILKSLGKPTFLGKRKSKQIESLLQAIEK</sequence>
<evidence type="ECO:0000313" key="2">
    <source>
        <dbReference type="Proteomes" id="UP001152795"/>
    </source>
</evidence>
<comment type="caution">
    <text evidence="1">The sequence shown here is derived from an EMBL/GenBank/DDBJ whole genome shotgun (WGS) entry which is preliminary data.</text>
</comment>
<name>A0A7D9DWH2_PARCT</name>
<dbReference type="EMBL" id="CACRXK020002443">
    <property type="protein sequence ID" value="CAB3994353.1"/>
    <property type="molecule type" value="Genomic_DNA"/>
</dbReference>